<evidence type="ECO:0000313" key="7">
    <source>
        <dbReference type="EMBL" id="MBS5519994.1"/>
    </source>
</evidence>
<dbReference type="PANTHER" id="PTHR30520:SF6">
    <property type="entry name" value="FORMATE_NITRATE FAMILY TRANSPORTER (EUROFUNG)"/>
    <property type="match status" value="1"/>
</dbReference>
<dbReference type="Gene3D" id="1.20.1080.10">
    <property type="entry name" value="Glycerol uptake facilitator protein"/>
    <property type="match status" value="1"/>
</dbReference>
<evidence type="ECO:0000256" key="5">
    <source>
        <dbReference type="ARBA" id="ARBA00049660"/>
    </source>
</evidence>
<dbReference type="Pfam" id="PF01226">
    <property type="entry name" value="Form_Nir_trans"/>
    <property type="match status" value="1"/>
</dbReference>
<feature type="transmembrane region" description="Helical" evidence="6">
    <location>
        <begin position="110"/>
        <end position="129"/>
    </location>
</feature>
<evidence type="ECO:0000313" key="8">
    <source>
        <dbReference type="Proteomes" id="UP000754226"/>
    </source>
</evidence>
<keyword evidence="4 6" id="KW-0472">Membrane</keyword>
<reference evidence="7" key="1">
    <citation type="submission" date="2021-02" db="EMBL/GenBank/DDBJ databases">
        <title>Infant gut strain persistence is associated with maternal origin, phylogeny, and functional potential including surface adhesion and iron acquisition.</title>
        <authorList>
            <person name="Lou Y.C."/>
        </authorList>
    </citation>
    <scope>NUCLEOTIDE SEQUENCE</scope>
    <source>
        <strain evidence="7">L3_106_000M1_dasL3_106_000M1_concoct_15</strain>
    </source>
</reference>
<evidence type="ECO:0000256" key="3">
    <source>
        <dbReference type="ARBA" id="ARBA00022989"/>
    </source>
</evidence>
<dbReference type="GO" id="GO:0015499">
    <property type="term" value="F:formate transmembrane transporter activity"/>
    <property type="evidence" value="ECO:0007669"/>
    <property type="project" value="TreeGrafter"/>
</dbReference>
<dbReference type="GO" id="GO:0005886">
    <property type="term" value="C:plasma membrane"/>
    <property type="evidence" value="ECO:0007669"/>
    <property type="project" value="TreeGrafter"/>
</dbReference>
<dbReference type="InterPro" id="IPR000292">
    <property type="entry name" value="For/NO2_transpt"/>
</dbReference>
<comment type="similarity">
    <text evidence="5">Belongs to the FNT transporter (TC 1.A.16) family.</text>
</comment>
<protein>
    <submittedName>
        <fullName evidence="7">Formate/nitrite transporter family protein</fullName>
    </submittedName>
</protein>
<dbReference type="EMBL" id="JAGZCZ010000007">
    <property type="protein sequence ID" value="MBS5519994.1"/>
    <property type="molecule type" value="Genomic_DNA"/>
</dbReference>
<name>A0A943I2K2_9FIRM</name>
<feature type="transmembrane region" description="Helical" evidence="6">
    <location>
        <begin position="71"/>
        <end position="89"/>
    </location>
</feature>
<evidence type="ECO:0000256" key="6">
    <source>
        <dbReference type="SAM" id="Phobius"/>
    </source>
</evidence>
<feature type="transmembrane region" description="Helical" evidence="6">
    <location>
        <begin position="6"/>
        <end position="25"/>
    </location>
</feature>
<evidence type="ECO:0000256" key="4">
    <source>
        <dbReference type="ARBA" id="ARBA00023136"/>
    </source>
</evidence>
<comment type="caution">
    <text evidence="7">The sequence shown here is derived from an EMBL/GenBank/DDBJ whole genome shotgun (WGS) entry which is preliminary data.</text>
</comment>
<dbReference type="PANTHER" id="PTHR30520">
    <property type="entry name" value="FORMATE TRANSPORTER-RELATED"/>
    <property type="match status" value="1"/>
</dbReference>
<feature type="transmembrane region" description="Helical" evidence="6">
    <location>
        <begin position="141"/>
        <end position="159"/>
    </location>
</feature>
<evidence type="ECO:0000256" key="1">
    <source>
        <dbReference type="ARBA" id="ARBA00004141"/>
    </source>
</evidence>
<evidence type="ECO:0000256" key="2">
    <source>
        <dbReference type="ARBA" id="ARBA00022692"/>
    </source>
</evidence>
<comment type="subcellular location">
    <subcellularLocation>
        <location evidence="1">Membrane</location>
        <topology evidence="1">Multi-pass membrane protein</topology>
    </subcellularLocation>
</comment>
<gene>
    <name evidence="7" type="ORF">KHX13_06680</name>
</gene>
<sequence>MNPFTLFRSAVCAGFAIGLGGAVYLQQTSKALGALLFTVGLFAVCECRFHLFTGKICYARERSWRSYWEYPVILGGNFVGAGLMAFLLSGTRLSGSIQKAAAGLIAVKNADSLGSLFILGILCNIFVFLAVEGYRSFPQTIGKYAAIFLGIAVFILSGYEHSIADMFYYFAAGTMDLAALGRILVIALGNTCGGLISHEAVQFARSAQK</sequence>
<keyword evidence="3 6" id="KW-1133">Transmembrane helix</keyword>
<dbReference type="AlphaFoldDB" id="A0A943I2K2"/>
<proteinExistence type="inferred from homology"/>
<dbReference type="InterPro" id="IPR023271">
    <property type="entry name" value="Aquaporin-like"/>
</dbReference>
<dbReference type="Proteomes" id="UP000754226">
    <property type="component" value="Unassembled WGS sequence"/>
</dbReference>
<accession>A0A943I2K2</accession>
<feature type="transmembrane region" description="Helical" evidence="6">
    <location>
        <begin position="32"/>
        <end position="51"/>
    </location>
</feature>
<keyword evidence="2 6" id="KW-0812">Transmembrane</keyword>
<organism evidence="7 8">
    <name type="scientific">Acidaminococcus intestini</name>
    <dbReference type="NCBI Taxonomy" id="187327"/>
    <lineage>
        <taxon>Bacteria</taxon>
        <taxon>Bacillati</taxon>
        <taxon>Bacillota</taxon>
        <taxon>Negativicutes</taxon>
        <taxon>Acidaminococcales</taxon>
        <taxon>Acidaminococcaceae</taxon>
        <taxon>Acidaminococcus</taxon>
    </lineage>
</organism>